<dbReference type="OrthoDB" id="5694214at2"/>
<dbReference type="Gene3D" id="1.25.40.390">
    <property type="match status" value="1"/>
</dbReference>
<comment type="subcellular location">
    <subcellularLocation>
        <location evidence="1">Cell outer membrane</location>
    </subcellularLocation>
</comment>
<dbReference type="Pfam" id="PF07980">
    <property type="entry name" value="SusD_RagB"/>
    <property type="match status" value="1"/>
</dbReference>
<evidence type="ECO:0000256" key="1">
    <source>
        <dbReference type="ARBA" id="ARBA00004442"/>
    </source>
</evidence>
<keyword evidence="4" id="KW-0472">Membrane</keyword>
<evidence type="ECO:0000256" key="4">
    <source>
        <dbReference type="ARBA" id="ARBA00023136"/>
    </source>
</evidence>
<feature type="signal peptide" evidence="6">
    <location>
        <begin position="1"/>
        <end position="21"/>
    </location>
</feature>
<feature type="domain" description="SusD-like N-terminal" evidence="8">
    <location>
        <begin position="41"/>
        <end position="224"/>
    </location>
</feature>
<dbReference type="PROSITE" id="PS51257">
    <property type="entry name" value="PROKAR_LIPOPROTEIN"/>
    <property type="match status" value="1"/>
</dbReference>
<keyword evidence="10" id="KW-1185">Reference proteome</keyword>
<accession>A0A4V2JAC4</accession>
<dbReference type="GO" id="GO:0009279">
    <property type="term" value="C:cell outer membrane"/>
    <property type="evidence" value="ECO:0007669"/>
    <property type="project" value="UniProtKB-SubCell"/>
</dbReference>
<dbReference type="InterPro" id="IPR033985">
    <property type="entry name" value="SusD-like_N"/>
</dbReference>
<dbReference type="AlphaFoldDB" id="A0A4V2JAC4"/>
<proteinExistence type="inferred from homology"/>
<evidence type="ECO:0000313" key="9">
    <source>
        <dbReference type="EMBL" id="TBN05454.1"/>
    </source>
</evidence>
<gene>
    <name evidence="9" type="ORF">EYD45_04035</name>
</gene>
<reference evidence="9 10" key="1">
    <citation type="submission" date="2019-02" db="EMBL/GenBank/DDBJ databases">
        <title>Hyunsoonleella sp., isolated from marine sediment.</title>
        <authorList>
            <person name="Liu B.-T."/>
        </authorList>
    </citation>
    <scope>NUCLEOTIDE SEQUENCE [LARGE SCALE GENOMIC DNA]</scope>
    <source>
        <strain evidence="9 10">T58</strain>
    </source>
</reference>
<feature type="chain" id="PRO_5020945198" evidence="6">
    <location>
        <begin position="22"/>
        <end position="514"/>
    </location>
</feature>
<dbReference type="CDD" id="cd08977">
    <property type="entry name" value="SusD"/>
    <property type="match status" value="1"/>
</dbReference>
<dbReference type="InterPro" id="IPR011990">
    <property type="entry name" value="TPR-like_helical_dom_sf"/>
</dbReference>
<keyword evidence="3 6" id="KW-0732">Signal</keyword>
<organism evidence="9 10">
    <name type="scientific">Hyunsoonleella flava</name>
    <dbReference type="NCBI Taxonomy" id="2527939"/>
    <lineage>
        <taxon>Bacteria</taxon>
        <taxon>Pseudomonadati</taxon>
        <taxon>Bacteroidota</taxon>
        <taxon>Flavobacteriia</taxon>
        <taxon>Flavobacteriales</taxon>
        <taxon>Flavobacteriaceae</taxon>
    </lineage>
</organism>
<dbReference type="Proteomes" id="UP000291142">
    <property type="component" value="Unassembled WGS sequence"/>
</dbReference>
<evidence type="ECO:0000256" key="3">
    <source>
        <dbReference type="ARBA" id="ARBA00022729"/>
    </source>
</evidence>
<dbReference type="EMBL" id="SIRT01000002">
    <property type="protein sequence ID" value="TBN05454.1"/>
    <property type="molecule type" value="Genomic_DNA"/>
</dbReference>
<keyword evidence="5" id="KW-0998">Cell outer membrane</keyword>
<dbReference type="SUPFAM" id="SSF48452">
    <property type="entry name" value="TPR-like"/>
    <property type="match status" value="1"/>
</dbReference>
<name>A0A4V2JAC4_9FLAO</name>
<evidence type="ECO:0000313" key="10">
    <source>
        <dbReference type="Proteomes" id="UP000291142"/>
    </source>
</evidence>
<comment type="similarity">
    <text evidence="2">Belongs to the SusD family.</text>
</comment>
<dbReference type="RefSeq" id="WP_130963072.1">
    <property type="nucleotide sequence ID" value="NZ_SIRT01000002.1"/>
</dbReference>
<comment type="caution">
    <text evidence="9">The sequence shown here is derived from an EMBL/GenBank/DDBJ whole genome shotgun (WGS) entry which is preliminary data.</text>
</comment>
<evidence type="ECO:0000259" key="7">
    <source>
        <dbReference type="Pfam" id="PF07980"/>
    </source>
</evidence>
<feature type="domain" description="RagB/SusD" evidence="7">
    <location>
        <begin position="263"/>
        <end position="514"/>
    </location>
</feature>
<evidence type="ECO:0000256" key="2">
    <source>
        <dbReference type="ARBA" id="ARBA00006275"/>
    </source>
</evidence>
<evidence type="ECO:0000259" key="8">
    <source>
        <dbReference type="Pfam" id="PF14322"/>
    </source>
</evidence>
<dbReference type="InterPro" id="IPR012944">
    <property type="entry name" value="SusD_RagB_dom"/>
</dbReference>
<evidence type="ECO:0000256" key="5">
    <source>
        <dbReference type="ARBA" id="ARBA00023237"/>
    </source>
</evidence>
<sequence>MKKISNYLIGFAALFALFIVAACDEDVPVENTNALNPEIFFESRSQVEAAVNSAYNQFQTLYQRVGYVFPDAISDEVVASGDPNFAPYNRFEFNATLDNIALYWTACFNGVGACNFVIGNEDRMRTNAEGSDFSDEDIDNALGQAYYLRALYYYHLVKRFGGVPLKIDVLTATEDQPRATADQVYNQIIADLQLSTRLTLPKGATEKGRVTKEAAYAMLGKVYLHRELYPEAKEAFNNVTNHRLLPIEEYRDNFSETGEHNDESMFEIGYNGEVGTEAERWAQTGIGTSEVTFRSQDYTGWANARPSTKVIEEFEEDDPRLDIAILQDEDNTYGPGDSFQFPCPGCVGGPVWYKFSQLYDEQNVSQNSGVNVRVMRYADVVLMQAEVEMNLNNLAPAVDFLNEIRDRAGMPRYGTATMDARGFPVNTKEQIFDAIVHERFVELCGEQVRFDDLVRWNLDDQELSIFPDANFNNPDPSLRVTRNYDPSVHRVMPIPQNEIDANTQINGGDQNPGY</sequence>
<protein>
    <submittedName>
        <fullName evidence="9">RagB/SusD family nutrient uptake outer membrane protein</fullName>
    </submittedName>
</protein>
<dbReference type="Pfam" id="PF14322">
    <property type="entry name" value="SusD-like_3"/>
    <property type="match status" value="1"/>
</dbReference>
<evidence type="ECO:0000256" key="6">
    <source>
        <dbReference type="SAM" id="SignalP"/>
    </source>
</evidence>